<evidence type="ECO:0000313" key="3">
    <source>
        <dbReference type="Proteomes" id="UP000220133"/>
    </source>
</evidence>
<accession>A0A291QYW0</accession>
<dbReference type="Gene3D" id="3.10.180.10">
    <property type="entry name" value="2,3-Dihydroxybiphenyl 1,2-Dioxygenase, domain 1"/>
    <property type="match status" value="1"/>
</dbReference>
<dbReference type="InterPro" id="IPR028973">
    <property type="entry name" value="PhnB-like"/>
</dbReference>
<keyword evidence="3" id="KW-1185">Reference proteome</keyword>
<dbReference type="EMBL" id="CP023777">
    <property type="protein sequence ID" value="ATL49166.1"/>
    <property type="molecule type" value="Genomic_DNA"/>
</dbReference>
<dbReference type="RefSeq" id="WP_098195534.1">
    <property type="nucleotide sequence ID" value="NZ_CP023777.1"/>
</dbReference>
<dbReference type="InterPro" id="IPR029068">
    <property type="entry name" value="Glyas_Bleomycin-R_OHBP_Dase"/>
</dbReference>
<dbReference type="PANTHER" id="PTHR33990:SF1">
    <property type="entry name" value="PROTEIN YJDN"/>
    <property type="match status" value="1"/>
</dbReference>
<sequence length="140" mass="15651">MAVLNPYLNFQDNCMEAFDFYKSVFGGEFAMLMRFSEMPPEHPCDPSEKDKIMHVALPIGQSVLMGSDSPKEMDKVQTGNNFSISISTDSNGQADEYFKGLSQGGTVIMPMGDAFWGSYFGMCRDKFGVNWMISHDKRSA</sequence>
<evidence type="ECO:0000313" key="2">
    <source>
        <dbReference type="EMBL" id="ATL49166.1"/>
    </source>
</evidence>
<dbReference type="CDD" id="cd06588">
    <property type="entry name" value="PhnB_like"/>
    <property type="match status" value="1"/>
</dbReference>
<proteinExistence type="predicted"/>
<dbReference type="PANTHER" id="PTHR33990">
    <property type="entry name" value="PROTEIN YJDN-RELATED"/>
    <property type="match status" value="1"/>
</dbReference>
<feature type="domain" description="PhnB-like" evidence="1">
    <location>
        <begin position="5"/>
        <end position="133"/>
    </location>
</feature>
<dbReference type="KEGG" id="cbae:COR50_19400"/>
<dbReference type="AlphaFoldDB" id="A0A291QYW0"/>
<organism evidence="2 3">
    <name type="scientific">Chitinophaga caeni</name>
    <dbReference type="NCBI Taxonomy" id="2029983"/>
    <lineage>
        <taxon>Bacteria</taxon>
        <taxon>Pseudomonadati</taxon>
        <taxon>Bacteroidota</taxon>
        <taxon>Chitinophagia</taxon>
        <taxon>Chitinophagales</taxon>
        <taxon>Chitinophagaceae</taxon>
        <taxon>Chitinophaga</taxon>
    </lineage>
</organism>
<gene>
    <name evidence="2" type="ORF">COR50_19400</name>
</gene>
<name>A0A291QYW0_9BACT</name>
<evidence type="ECO:0000259" key="1">
    <source>
        <dbReference type="Pfam" id="PF06983"/>
    </source>
</evidence>
<reference evidence="2 3" key="1">
    <citation type="submission" date="2017-10" db="EMBL/GenBank/DDBJ databases">
        <title>Paenichitinophaga pekingensis gen. nov., sp. nov., isolated from activated sludge.</title>
        <authorList>
            <person name="Jin D."/>
            <person name="Kong X."/>
            <person name="Deng Y."/>
            <person name="Bai Z."/>
        </authorList>
    </citation>
    <scope>NUCLEOTIDE SEQUENCE [LARGE SCALE GENOMIC DNA]</scope>
    <source>
        <strain evidence="2 3">13</strain>
    </source>
</reference>
<dbReference type="SUPFAM" id="SSF54593">
    <property type="entry name" value="Glyoxalase/Bleomycin resistance protein/Dihydroxybiphenyl dioxygenase"/>
    <property type="match status" value="1"/>
</dbReference>
<dbReference type="Proteomes" id="UP000220133">
    <property type="component" value="Chromosome"/>
</dbReference>
<dbReference type="OrthoDB" id="9795306at2"/>
<dbReference type="Pfam" id="PF06983">
    <property type="entry name" value="3-dmu-9_3-mt"/>
    <property type="match status" value="1"/>
</dbReference>
<protein>
    <submittedName>
        <fullName evidence="2">VOC family protein</fullName>
    </submittedName>
</protein>